<gene>
    <name evidence="4" type="ORF">BJ959_000400</name>
</gene>
<dbReference type="PANTHER" id="PTHR35149:SF2">
    <property type="entry name" value="DUF262 DOMAIN-CONTAINING PROTEIN"/>
    <property type="match status" value="1"/>
</dbReference>
<evidence type="ECO:0000259" key="2">
    <source>
        <dbReference type="Pfam" id="PF03235"/>
    </source>
</evidence>
<name>A0A840X6R0_9MICO</name>
<dbReference type="RefSeq" id="WP_153980943.1">
    <property type="nucleotide sequence ID" value="NZ_BAAANZ010000001.1"/>
</dbReference>
<evidence type="ECO:0000259" key="3">
    <source>
        <dbReference type="Pfam" id="PF25202"/>
    </source>
</evidence>
<reference evidence="4 5" key="1">
    <citation type="submission" date="2020-08" db="EMBL/GenBank/DDBJ databases">
        <title>Sequencing the genomes of 1000 actinobacteria strains.</title>
        <authorList>
            <person name="Klenk H.-P."/>
        </authorList>
    </citation>
    <scope>NUCLEOTIDE SEQUENCE [LARGE SCALE GENOMIC DNA]</scope>
    <source>
        <strain evidence="4 5">DSM 23889</strain>
    </source>
</reference>
<dbReference type="OrthoDB" id="9798761at2"/>
<evidence type="ECO:0000256" key="1">
    <source>
        <dbReference type="SAM" id="MobiDB-lite"/>
    </source>
</evidence>
<accession>A0A840X6R0</accession>
<feature type="domain" description="GmrSD restriction endonucleases N-terminal" evidence="2">
    <location>
        <begin position="11"/>
        <end position="184"/>
    </location>
</feature>
<dbReference type="AlphaFoldDB" id="A0A840X6R0"/>
<dbReference type="Proteomes" id="UP000552883">
    <property type="component" value="Unassembled WGS sequence"/>
</dbReference>
<keyword evidence="5" id="KW-1185">Reference proteome</keyword>
<protein>
    <recommendedName>
        <fullName evidence="6">DUF262 domain-containing protein</fullName>
    </recommendedName>
</protein>
<sequence length="481" mass="54591">MKVELWPIRRLLTEQALRIPDYQRPYRWQPRSVLQLIDDVRAFAPHGAYRLGTVILHENDGHLDVVDGQQRFVTLVMLAALLDDLAFQDARPSHLATDELAHHTVGQFGLSDSARALSVNAAQARELLASWTADEREAFAQFVFDGCEVVVLSLPRIDEAFQMFDAQNTRGRPLDPTDLLKAYHLREMESDAVPRATTLQMVALWESIKPAEISTLFAELLHPIRCWASGRPVPEGGFRVSDVDQFKGVRQGDPDNEHYAWARPMLYAKNFTEDFTQENAALVRFGAIAPVAYPHQVLQPIINGETFFTFVAHYHRLATRYGMLGDADLHDRPHPIGWFEQHRRDRRYALVRRLFDALLLLYVDRFGDLLVDDAARLFARLVLAYRAQHWAVRRSMVNRFALGQAVGDGGDVNLFAELRDTLRPHALVRRAVPKPVLPANVRAFGGYDDIVAAFWPAIPAPREREDADPIDGADAREEAQR</sequence>
<feature type="region of interest" description="Disordered" evidence="1">
    <location>
        <begin position="462"/>
        <end position="481"/>
    </location>
</feature>
<dbReference type="Pfam" id="PF25202">
    <property type="entry name" value="DUF7834"/>
    <property type="match status" value="1"/>
</dbReference>
<dbReference type="EMBL" id="JACHBS010000001">
    <property type="protein sequence ID" value="MBB5616904.1"/>
    <property type="molecule type" value="Genomic_DNA"/>
</dbReference>
<comment type="caution">
    <text evidence="4">The sequence shown here is derived from an EMBL/GenBank/DDBJ whole genome shotgun (WGS) entry which is preliminary data.</text>
</comment>
<evidence type="ECO:0000313" key="4">
    <source>
        <dbReference type="EMBL" id="MBB5616904.1"/>
    </source>
</evidence>
<evidence type="ECO:0000313" key="5">
    <source>
        <dbReference type="Proteomes" id="UP000552883"/>
    </source>
</evidence>
<organism evidence="4 5">
    <name type="scientific">Microcella frigidaquae</name>
    <dbReference type="NCBI Taxonomy" id="424758"/>
    <lineage>
        <taxon>Bacteria</taxon>
        <taxon>Bacillati</taxon>
        <taxon>Actinomycetota</taxon>
        <taxon>Actinomycetes</taxon>
        <taxon>Micrococcales</taxon>
        <taxon>Microbacteriaceae</taxon>
        <taxon>Microcella</taxon>
    </lineage>
</organism>
<proteinExistence type="predicted"/>
<dbReference type="Pfam" id="PF03235">
    <property type="entry name" value="GmrSD_N"/>
    <property type="match status" value="1"/>
</dbReference>
<dbReference type="InterPro" id="IPR004919">
    <property type="entry name" value="GmrSD_N"/>
</dbReference>
<dbReference type="InterPro" id="IPR057156">
    <property type="entry name" value="DUF7834"/>
</dbReference>
<feature type="domain" description="DUF7834" evidence="3">
    <location>
        <begin position="199"/>
        <end position="434"/>
    </location>
</feature>
<evidence type="ECO:0008006" key="6">
    <source>
        <dbReference type="Google" id="ProtNLM"/>
    </source>
</evidence>
<dbReference type="PANTHER" id="PTHR35149">
    <property type="entry name" value="SLL5132 PROTEIN"/>
    <property type="match status" value="1"/>
</dbReference>